<name>A0A843U3M7_COLES</name>
<evidence type="ECO:0000313" key="1">
    <source>
        <dbReference type="EMBL" id="MQL79862.1"/>
    </source>
</evidence>
<evidence type="ECO:0000313" key="2">
    <source>
        <dbReference type="Proteomes" id="UP000652761"/>
    </source>
</evidence>
<dbReference type="AlphaFoldDB" id="A0A843U3M7"/>
<dbReference type="EMBL" id="NMUH01000479">
    <property type="protein sequence ID" value="MQL79862.1"/>
    <property type="molecule type" value="Genomic_DNA"/>
</dbReference>
<comment type="caution">
    <text evidence="1">The sequence shown here is derived from an EMBL/GenBank/DDBJ whole genome shotgun (WGS) entry which is preliminary data.</text>
</comment>
<organism evidence="1 2">
    <name type="scientific">Colocasia esculenta</name>
    <name type="common">Wild taro</name>
    <name type="synonym">Arum esculentum</name>
    <dbReference type="NCBI Taxonomy" id="4460"/>
    <lineage>
        <taxon>Eukaryota</taxon>
        <taxon>Viridiplantae</taxon>
        <taxon>Streptophyta</taxon>
        <taxon>Embryophyta</taxon>
        <taxon>Tracheophyta</taxon>
        <taxon>Spermatophyta</taxon>
        <taxon>Magnoliopsida</taxon>
        <taxon>Liliopsida</taxon>
        <taxon>Araceae</taxon>
        <taxon>Aroideae</taxon>
        <taxon>Colocasieae</taxon>
        <taxon>Colocasia</taxon>
    </lineage>
</organism>
<protein>
    <submittedName>
        <fullName evidence="1">Uncharacterized protein</fullName>
    </submittedName>
</protein>
<dbReference type="OrthoDB" id="535916at2759"/>
<keyword evidence="2" id="KW-1185">Reference proteome</keyword>
<accession>A0A843U3M7</accession>
<reference evidence="1" key="1">
    <citation type="submission" date="2017-07" db="EMBL/GenBank/DDBJ databases">
        <title>Taro Niue Genome Assembly and Annotation.</title>
        <authorList>
            <person name="Atibalentja N."/>
            <person name="Keating K."/>
            <person name="Fields C.J."/>
        </authorList>
    </citation>
    <scope>NUCLEOTIDE SEQUENCE</scope>
    <source>
        <strain evidence="1">Niue_2</strain>
        <tissue evidence="1">Leaf</tissue>
    </source>
</reference>
<sequence length="106" mass="11625">MTICCSGGQFKLCSLYTTGALQSSIIGSRLPSACFPPATRWGKRRVACPVAPASGTRIPRAWVVRASAVDSYESSSEFVRRIEQAWLISQVNPKKKQARPEGKHMN</sequence>
<dbReference type="Proteomes" id="UP000652761">
    <property type="component" value="Unassembled WGS sequence"/>
</dbReference>
<gene>
    <name evidence="1" type="ORF">Taro_012310</name>
</gene>
<proteinExistence type="predicted"/>